<sequence length="137" mass="14681">MLLMEGEATDRVHGDIVRRDALFQAVLRRGLKLTTDLDHLSLLPTPGWRTGIDRLGAVTVQWPHFQPLLKKLLMGMSAAWITAASGHGIVLLFVGSGFGLYEHAGVGMPCREDRVAGIAHNGALATSIAPFQRTGGG</sequence>
<evidence type="ECO:0000313" key="2">
    <source>
        <dbReference type="EMBL" id="MBB5803431.1"/>
    </source>
</evidence>
<accession>A0A7W9HJV9</accession>
<dbReference type="RefSeq" id="WP_184920779.1">
    <property type="nucleotide sequence ID" value="NZ_JACHMO010000001.1"/>
</dbReference>
<dbReference type="Proteomes" id="UP000552097">
    <property type="component" value="Unassembled WGS sequence"/>
</dbReference>
<evidence type="ECO:0000313" key="3">
    <source>
        <dbReference type="Proteomes" id="UP000552097"/>
    </source>
</evidence>
<protein>
    <submittedName>
        <fullName evidence="2">Uncharacterized protein</fullName>
    </submittedName>
</protein>
<proteinExistence type="predicted"/>
<name>A0A7W9HJV9_9PSEU</name>
<keyword evidence="1" id="KW-0812">Transmembrane</keyword>
<evidence type="ECO:0000256" key="1">
    <source>
        <dbReference type="SAM" id="Phobius"/>
    </source>
</evidence>
<gene>
    <name evidence="2" type="ORF">F4560_003199</name>
</gene>
<organism evidence="2 3">
    <name type="scientific">Saccharothrix ecbatanensis</name>
    <dbReference type="NCBI Taxonomy" id="1105145"/>
    <lineage>
        <taxon>Bacteria</taxon>
        <taxon>Bacillati</taxon>
        <taxon>Actinomycetota</taxon>
        <taxon>Actinomycetes</taxon>
        <taxon>Pseudonocardiales</taxon>
        <taxon>Pseudonocardiaceae</taxon>
        <taxon>Saccharothrix</taxon>
    </lineage>
</organism>
<keyword evidence="1" id="KW-0472">Membrane</keyword>
<feature type="transmembrane region" description="Helical" evidence="1">
    <location>
        <begin position="78"/>
        <end position="101"/>
    </location>
</feature>
<dbReference type="EMBL" id="JACHMO010000001">
    <property type="protein sequence ID" value="MBB5803431.1"/>
    <property type="molecule type" value="Genomic_DNA"/>
</dbReference>
<dbReference type="AlphaFoldDB" id="A0A7W9HJV9"/>
<comment type="caution">
    <text evidence="2">The sequence shown here is derived from an EMBL/GenBank/DDBJ whole genome shotgun (WGS) entry which is preliminary data.</text>
</comment>
<reference evidence="2 3" key="1">
    <citation type="submission" date="2020-08" db="EMBL/GenBank/DDBJ databases">
        <title>Sequencing the genomes of 1000 actinobacteria strains.</title>
        <authorList>
            <person name="Klenk H.-P."/>
        </authorList>
    </citation>
    <scope>NUCLEOTIDE SEQUENCE [LARGE SCALE GENOMIC DNA]</scope>
    <source>
        <strain evidence="2 3">DSM 45486</strain>
    </source>
</reference>
<keyword evidence="3" id="KW-1185">Reference proteome</keyword>
<keyword evidence="1" id="KW-1133">Transmembrane helix</keyword>